<reference evidence="1" key="1">
    <citation type="journal article" date="2015" name="Nature">
        <title>Complex archaea that bridge the gap between prokaryotes and eukaryotes.</title>
        <authorList>
            <person name="Spang A."/>
            <person name="Saw J.H."/>
            <person name="Jorgensen S.L."/>
            <person name="Zaremba-Niedzwiedzka K."/>
            <person name="Martijn J."/>
            <person name="Lind A.E."/>
            <person name="van Eijk R."/>
            <person name="Schleper C."/>
            <person name="Guy L."/>
            <person name="Ettema T.J."/>
        </authorList>
    </citation>
    <scope>NUCLEOTIDE SEQUENCE</scope>
</reference>
<organism evidence="1">
    <name type="scientific">marine sediment metagenome</name>
    <dbReference type="NCBI Taxonomy" id="412755"/>
    <lineage>
        <taxon>unclassified sequences</taxon>
        <taxon>metagenomes</taxon>
        <taxon>ecological metagenomes</taxon>
    </lineage>
</organism>
<dbReference type="AlphaFoldDB" id="A0A0F9UPG1"/>
<dbReference type="Pfam" id="PF19927">
    <property type="entry name" value="DUF6390"/>
    <property type="match status" value="1"/>
</dbReference>
<evidence type="ECO:0000313" key="1">
    <source>
        <dbReference type="EMBL" id="KKN93534.1"/>
    </source>
</evidence>
<proteinExistence type="predicted"/>
<gene>
    <name evidence="1" type="ORF">LCGC14_0197230</name>
</gene>
<accession>A0A0F9UPG1</accession>
<dbReference type="EMBL" id="LAZR01000085">
    <property type="protein sequence ID" value="KKN93534.1"/>
    <property type="molecule type" value="Genomic_DNA"/>
</dbReference>
<sequence length="256" mass="29327">MLGFTLPNFKQENLGGLKIAAIYGIKPHLLGFCGPQERSATQYLLRYLSGQKIAEKKIREIFKGFEGAYSYYKLIARCNRIKDPFDERVVKSYWIGNNFLEKVPTKALKEMVVKEFSRSGLLPKKIAAKQAKKIPVGSKPHHSFHVLRIGSITGRVKLRGKLLDLCRVGWGKVIAINLSQSKIKVKFKPLKIGKKYRLGKIKEKYIIWNRNLLPQPKLGQYISFHWNLAVQILTKKDLTNLQKYTQETLTVLNAIS</sequence>
<protein>
    <submittedName>
        <fullName evidence="1">Uncharacterized protein</fullName>
    </submittedName>
</protein>
<dbReference type="InterPro" id="IPR045660">
    <property type="entry name" value="DUF6390"/>
</dbReference>
<name>A0A0F9UPG1_9ZZZZ</name>
<comment type="caution">
    <text evidence="1">The sequence shown here is derived from an EMBL/GenBank/DDBJ whole genome shotgun (WGS) entry which is preliminary data.</text>
</comment>